<organism evidence="2 3">
    <name type="scientific">Thanatephorus cucumeris (strain AG1-IA)</name>
    <name type="common">Rice sheath blight fungus</name>
    <name type="synonym">Rhizoctonia solani</name>
    <dbReference type="NCBI Taxonomy" id="983506"/>
    <lineage>
        <taxon>Eukaryota</taxon>
        <taxon>Fungi</taxon>
        <taxon>Dikarya</taxon>
        <taxon>Basidiomycota</taxon>
        <taxon>Agaricomycotina</taxon>
        <taxon>Agaricomycetes</taxon>
        <taxon>Cantharellales</taxon>
        <taxon>Ceratobasidiaceae</taxon>
        <taxon>Rhizoctonia</taxon>
        <taxon>Rhizoctonia solani AG-1</taxon>
    </lineage>
</organism>
<protein>
    <submittedName>
        <fullName evidence="2">Uncharacterized protein</fullName>
    </submittedName>
</protein>
<feature type="region of interest" description="Disordered" evidence="1">
    <location>
        <begin position="148"/>
        <end position="170"/>
    </location>
</feature>
<evidence type="ECO:0000313" key="2">
    <source>
        <dbReference type="EMBL" id="ELU42044.1"/>
    </source>
</evidence>
<comment type="caution">
    <text evidence="2">The sequence shown here is derived from an EMBL/GenBank/DDBJ whole genome shotgun (WGS) entry which is preliminary data.</text>
</comment>
<dbReference type="Proteomes" id="UP000011668">
    <property type="component" value="Unassembled WGS sequence"/>
</dbReference>
<feature type="compositionally biased region" description="Basic and acidic residues" evidence="1">
    <location>
        <begin position="155"/>
        <end position="165"/>
    </location>
</feature>
<accession>L8X097</accession>
<evidence type="ECO:0000313" key="3">
    <source>
        <dbReference type="Proteomes" id="UP000011668"/>
    </source>
</evidence>
<name>L8X097_THACA</name>
<proteinExistence type="predicted"/>
<gene>
    <name evidence="2" type="ORF">AG1IA_03927</name>
</gene>
<evidence type="ECO:0000256" key="1">
    <source>
        <dbReference type="SAM" id="MobiDB-lite"/>
    </source>
</evidence>
<dbReference type="HOGENOM" id="CLU_1235776_0_0_1"/>
<sequence>MLNMLHRDITMKHSPSRYKTRTTGVLTLFLECSIALITWKTDPLFFRDYKMIQVDVSLTVMTNTNNSKMSAGSQQVHLSDQWALSLDQIQRHRTHRYGDTSAKHNLNSGLYATVSIDYMDQPRIAVARINPAYGPKSQTLYQEVAHHRSNRKVGYKKERECDRQPARSAPYSMNLSFGRVQPNRRHQSSKTQHTRSATSAWMRLKATRFQADSAKYQLTQLHHV</sequence>
<dbReference type="EMBL" id="AFRT01000940">
    <property type="protein sequence ID" value="ELU42044.1"/>
    <property type="molecule type" value="Genomic_DNA"/>
</dbReference>
<reference evidence="2 3" key="1">
    <citation type="journal article" date="2013" name="Nat. Commun.">
        <title>The evolution and pathogenic mechanisms of the rice sheath blight pathogen.</title>
        <authorList>
            <person name="Zheng A."/>
            <person name="Lin R."/>
            <person name="Xu L."/>
            <person name="Qin P."/>
            <person name="Tang C."/>
            <person name="Ai P."/>
            <person name="Zhang D."/>
            <person name="Liu Y."/>
            <person name="Sun Z."/>
            <person name="Feng H."/>
            <person name="Wang Y."/>
            <person name="Chen Y."/>
            <person name="Liang X."/>
            <person name="Fu R."/>
            <person name="Li Q."/>
            <person name="Zhang J."/>
            <person name="Yu X."/>
            <person name="Xie Z."/>
            <person name="Ding L."/>
            <person name="Guan P."/>
            <person name="Tang J."/>
            <person name="Liang Y."/>
            <person name="Wang S."/>
            <person name="Deng Q."/>
            <person name="Li S."/>
            <person name="Zhu J."/>
            <person name="Wang L."/>
            <person name="Liu H."/>
            <person name="Li P."/>
        </authorList>
    </citation>
    <scope>NUCLEOTIDE SEQUENCE [LARGE SCALE GENOMIC DNA]</scope>
    <source>
        <strain evidence="3">AG-1 IA</strain>
    </source>
</reference>
<dbReference type="AlphaFoldDB" id="L8X097"/>
<keyword evidence="3" id="KW-1185">Reference proteome</keyword>